<keyword evidence="2" id="KW-0238">DNA-binding</keyword>
<dbReference type="InterPro" id="IPR014710">
    <property type="entry name" value="RmlC-like_jellyroll"/>
</dbReference>
<dbReference type="SMART" id="SM00342">
    <property type="entry name" value="HTH_ARAC"/>
    <property type="match status" value="1"/>
</dbReference>
<dbReference type="Proteomes" id="UP000051515">
    <property type="component" value="Unassembled WGS sequence"/>
</dbReference>
<gene>
    <name evidence="5" type="ORF">FC78_GL002257</name>
</gene>
<dbReference type="PANTHER" id="PTHR43280">
    <property type="entry name" value="ARAC-FAMILY TRANSCRIPTIONAL REGULATOR"/>
    <property type="match status" value="1"/>
</dbReference>
<dbReference type="Gene3D" id="1.10.10.60">
    <property type="entry name" value="Homeodomain-like"/>
    <property type="match status" value="2"/>
</dbReference>
<protein>
    <submittedName>
        <fullName evidence="5">AraC-like transcriptional regulator</fullName>
    </submittedName>
</protein>
<keyword evidence="1" id="KW-0805">Transcription regulation</keyword>
<dbReference type="InterPro" id="IPR009057">
    <property type="entry name" value="Homeodomain-like_sf"/>
</dbReference>
<comment type="caution">
    <text evidence="5">The sequence shown here is derived from an EMBL/GenBank/DDBJ whole genome shotgun (WGS) entry which is preliminary data.</text>
</comment>
<evidence type="ECO:0000256" key="1">
    <source>
        <dbReference type="ARBA" id="ARBA00023015"/>
    </source>
</evidence>
<dbReference type="Pfam" id="PF02311">
    <property type="entry name" value="AraC_binding"/>
    <property type="match status" value="1"/>
</dbReference>
<dbReference type="InterPro" id="IPR003313">
    <property type="entry name" value="AraC-bd"/>
</dbReference>
<feature type="domain" description="HTH araC/xylS-type" evidence="4">
    <location>
        <begin position="181"/>
        <end position="279"/>
    </location>
</feature>
<name>A0A0R1KF91_9LACO</name>
<dbReference type="Gene3D" id="2.60.120.10">
    <property type="entry name" value="Jelly Rolls"/>
    <property type="match status" value="1"/>
</dbReference>
<keyword evidence="6" id="KW-1185">Reference proteome</keyword>
<organism evidence="5 6">
    <name type="scientific">Companilactobacillus bobalius DSM 19674</name>
    <dbReference type="NCBI Taxonomy" id="1423788"/>
    <lineage>
        <taxon>Bacteria</taxon>
        <taxon>Bacillati</taxon>
        <taxon>Bacillota</taxon>
        <taxon>Bacilli</taxon>
        <taxon>Lactobacillales</taxon>
        <taxon>Lactobacillaceae</taxon>
        <taxon>Companilactobacillus</taxon>
        <taxon>Companilactobacillus bobalius</taxon>
    </lineage>
</organism>
<evidence type="ECO:0000259" key="4">
    <source>
        <dbReference type="PROSITE" id="PS01124"/>
    </source>
</evidence>
<evidence type="ECO:0000256" key="3">
    <source>
        <dbReference type="ARBA" id="ARBA00023163"/>
    </source>
</evidence>
<sequence>MSINHEIITNKNNLPVNIFSFSAQNLDRYIPKHWHQNTELLFCIEGSLRVWEGSSEYLLKSNDVIVINPNQIHATQSPEKNLVLVIQFPLDFMKTVSTGEYNRLWLFDVNTLKSPLKNKSIFKYLNNLVEEVNYESSNNIENNLKKMANVYNLLARLVVTSIIEVDDATIKKNDKNLSHLSKVVTYINENYKQEISLDDVSAKFNYSKEYFSRYFKKYLGINFTDYVNAIRLDDAFKRLINSDQNLLEISLDVGFVNYRNFYNLFKKTYQVSPREYRNLYQKK</sequence>
<reference evidence="5 6" key="1">
    <citation type="journal article" date="2015" name="Genome Announc.">
        <title>Expanding the biotechnology potential of lactobacilli through comparative genomics of 213 strains and associated genera.</title>
        <authorList>
            <person name="Sun Z."/>
            <person name="Harris H.M."/>
            <person name="McCann A."/>
            <person name="Guo C."/>
            <person name="Argimon S."/>
            <person name="Zhang W."/>
            <person name="Yang X."/>
            <person name="Jeffery I.B."/>
            <person name="Cooney J.C."/>
            <person name="Kagawa T.F."/>
            <person name="Liu W."/>
            <person name="Song Y."/>
            <person name="Salvetti E."/>
            <person name="Wrobel A."/>
            <person name="Rasinkangas P."/>
            <person name="Parkhill J."/>
            <person name="Rea M.C."/>
            <person name="O'Sullivan O."/>
            <person name="Ritari J."/>
            <person name="Douillard F.P."/>
            <person name="Paul Ross R."/>
            <person name="Yang R."/>
            <person name="Briner A.E."/>
            <person name="Felis G.E."/>
            <person name="de Vos W.M."/>
            <person name="Barrangou R."/>
            <person name="Klaenhammer T.R."/>
            <person name="Caufield P.W."/>
            <person name="Cui Y."/>
            <person name="Zhang H."/>
            <person name="O'Toole P.W."/>
        </authorList>
    </citation>
    <scope>NUCLEOTIDE SEQUENCE [LARGE SCALE GENOMIC DNA]</scope>
    <source>
        <strain evidence="5 6">DSM 19674</strain>
    </source>
</reference>
<dbReference type="EMBL" id="AZDY01000038">
    <property type="protein sequence ID" value="KRK82253.1"/>
    <property type="molecule type" value="Genomic_DNA"/>
</dbReference>
<evidence type="ECO:0000256" key="2">
    <source>
        <dbReference type="ARBA" id="ARBA00023125"/>
    </source>
</evidence>
<dbReference type="PANTHER" id="PTHR43280:SF34">
    <property type="entry name" value="ARAC-FAMILY TRANSCRIPTIONAL REGULATOR"/>
    <property type="match status" value="1"/>
</dbReference>
<keyword evidence="3" id="KW-0804">Transcription</keyword>
<evidence type="ECO:0000313" key="5">
    <source>
        <dbReference type="EMBL" id="KRK82253.1"/>
    </source>
</evidence>
<dbReference type="InterPro" id="IPR037923">
    <property type="entry name" value="HTH-like"/>
</dbReference>
<dbReference type="PATRIC" id="fig|1423788.3.peg.2327"/>
<dbReference type="InterPro" id="IPR018060">
    <property type="entry name" value="HTH_AraC"/>
</dbReference>
<dbReference type="STRING" id="1423788.FC78_GL002257"/>
<dbReference type="GO" id="GO:0003700">
    <property type="term" value="F:DNA-binding transcription factor activity"/>
    <property type="evidence" value="ECO:0007669"/>
    <property type="project" value="InterPro"/>
</dbReference>
<evidence type="ECO:0000313" key="6">
    <source>
        <dbReference type="Proteomes" id="UP000051515"/>
    </source>
</evidence>
<dbReference type="AlphaFoldDB" id="A0A0R1KF91"/>
<proteinExistence type="predicted"/>
<dbReference type="RefSeq" id="WP_056953094.1">
    <property type="nucleotide sequence ID" value="NZ_AZDY01000038.1"/>
</dbReference>
<dbReference type="PROSITE" id="PS01124">
    <property type="entry name" value="HTH_ARAC_FAMILY_2"/>
    <property type="match status" value="1"/>
</dbReference>
<dbReference type="SUPFAM" id="SSF51215">
    <property type="entry name" value="Regulatory protein AraC"/>
    <property type="match status" value="1"/>
</dbReference>
<dbReference type="OrthoDB" id="9799319at2"/>
<dbReference type="GO" id="GO:0043565">
    <property type="term" value="F:sequence-specific DNA binding"/>
    <property type="evidence" value="ECO:0007669"/>
    <property type="project" value="InterPro"/>
</dbReference>
<dbReference type="Pfam" id="PF12833">
    <property type="entry name" value="HTH_18"/>
    <property type="match status" value="1"/>
</dbReference>
<accession>A0A0R1KF91</accession>
<dbReference type="SUPFAM" id="SSF46689">
    <property type="entry name" value="Homeodomain-like"/>
    <property type="match status" value="2"/>
</dbReference>